<evidence type="ECO:0000313" key="2">
    <source>
        <dbReference type="Proteomes" id="UP000295830"/>
    </source>
</evidence>
<gene>
    <name evidence="1" type="ORF">DES49_0198</name>
</gene>
<reference evidence="1 2" key="1">
    <citation type="submission" date="2019-03" db="EMBL/GenBank/DDBJ databases">
        <title>Genomic Encyclopedia of Type Strains, Phase IV (KMG-IV): sequencing the most valuable type-strain genomes for metagenomic binning, comparative biology and taxonomic classification.</title>
        <authorList>
            <person name="Goeker M."/>
        </authorList>
    </citation>
    <scope>NUCLEOTIDE SEQUENCE [LARGE SCALE GENOMIC DNA]</scope>
    <source>
        <strain evidence="1 2">DSM 15505</strain>
    </source>
</reference>
<dbReference type="EMBL" id="SOAX01000001">
    <property type="protein sequence ID" value="TDT44099.1"/>
    <property type="molecule type" value="Genomic_DNA"/>
</dbReference>
<name>A0A4R7K3C7_9GAMM</name>
<accession>A0A4R7K3C7</accession>
<protein>
    <recommendedName>
        <fullName evidence="3">ABC-type amino acid transport substrate-binding protein</fullName>
    </recommendedName>
</protein>
<comment type="caution">
    <text evidence="1">The sequence shown here is derived from an EMBL/GenBank/DDBJ whole genome shotgun (WGS) entry which is preliminary data.</text>
</comment>
<sequence>MIREFARRYRGPGGVVLGLILMVSGITVSTAAEPVVLWKRNFESPAIRSLLAIALEKTPEYGEADLVSSVPISQARALRYLEHGRHKGVRVANVASSPERNSTLQPIRIPIDQGLLGFRVCLISEGDQPRFDGIYTASQFRERGLRIGQGAHWPDTRILRASGFEVVTVPRFENLLSMLERQRFDCFLRGAGEVLIDLAQYDSDDIVVEERLLFTYRMPSFFFVGPDDERLAQRIETGLHRAMQDGSYEQWFSDHFRKPMKQLKLMERVFIPLPNPYLNGQDTPIQLPLMPIRAERFLPVPEGTR</sequence>
<dbReference type="Proteomes" id="UP000295830">
    <property type="component" value="Unassembled WGS sequence"/>
</dbReference>
<dbReference type="SUPFAM" id="SSF53850">
    <property type="entry name" value="Periplasmic binding protein-like II"/>
    <property type="match status" value="1"/>
</dbReference>
<dbReference type="OrthoDB" id="547680at2"/>
<proteinExistence type="predicted"/>
<keyword evidence="2" id="KW-1185">Reference proteome</keyword>
<organism evidence="1 2">
    <name type="scientific">Halospina denitrificans</name>
    <dbReference type="NCBI Taxonomy" id="332522"/>
    <lineage>
        <taxon>Bacteria</taxon>
        <taxon>Pseudomonadati</taxon>
        <taxon>Pseudomonadota</taxon>
        <taxon>Gammaproteobacteria</taxon>
        <taxon>Halospina</taxon>
    </lineage>
</organism>
<dbReference type="RefSeq" id="WP_133734521.1">
    <property type="nucleotide sequence ID" value="NZ_SOAX01000001.1"/>
</dbReference>
<dbReference type="AlphaFoldDB" id="A0A4R7K3C7"/>
<evidence type="ECO:0000313" key="1">
    <source>
        <dbReference type="EMBL" id="TDT44099.1"/>
    </source>
</evidence>
<evidence type="ECO:0008006" key="3">
    <source>
        <dbReference type="Google" id="ProtNLM"/>
    </source>
</evidence>